<gene>
    <name evidence="4" type="primary">mshD_5</name>
    <name evidence="4" type="ORF">VVAX_05527</name>
</gene>
<dbReference type="RefSeq" id="WP_339093199.1">
    <property type="nucleotide sequence ID" value="NZ_LR743508.1"/>
</dbReference>
<dbReference type="EC" id="2.3.1.189" evidence="4"/>
<proteinExistence type="predicted"/>
<evidence type="ECO:0000313" key="4">
    <source>
        <dbReference type="EMBL" id="CAA2109256.1"/>
    </source>
</evidence>
<dbReference type="Gene3D" id="3.40.630.30">
    <property type="match status" value="1"/>
</dbReference>
<dbReference type="PANTHER" id="PTHR43420:SF3">
    <property type="entry name" value="N-ACETYLTRANSFERASE DOMAIN-CONTAINING PROTEIN"/>
    <property type="match status" value="1"/>
</dbReference>
<accession>A0A679JCZ1</accession>
<reference evidence="4" key="1">
    <citation type="submission" date="2019-12" db="EMBL/GenBank/DDBJ databases">
        <authorList>
            <person name="Cremers G."/>
        </authorList>
    </citation>
    <scope>NUCLEOTIDE SEQUENCE</scope>
    <source>
        <strain evidence="4">Vvax</strain>
    </source>
</reference>
<organism evidence="4">
    <name type="scientific">Variovorax paradoxus</name>
    <dbReference type="NCBI Taxonomy" id="34073"/>
    <lineage>
        <taxon>Bacteria</taxon>
        <taxon>Pseudomonadati</taxon>
        <taxon>Pseudomonadota</taxon>
        <taxon>Betaproteobacteria</taxon>
        <taxon>Burkholderiales</taxon>
        <taxon>Comamonadaceae</taxon>
        <taxon>Variovorax</taxon>
    </lineage>
</organism>
<dbReference type="GO" id="GO:0035447">
    <property type="term" value="F:mycothiol synthase activity"/>
    <property type="evidence" value="ECO:0007669"/>
    <property type="project" value="UniProtKB-EC"/>
</dbReference>
<name>A0A679JCZ1_VARPD</name>
<dbReference type="InterPro" id="IPR050680">
    <property type="entry name" value="YpeA/RimI_acetyltransf"/>
</dbReference>
<dbReference type="CDD" id="cd04301">
    <property type="entry name" value="NAT_SF"/>
    <property type="match status" value="1"/>
</dbReference>
<dbReference type="EMBL" id="LR743508">
    <property type="protein sequence ID" value="CAA2109256.1"/>
    <property type="molecule type" value="Genomic_DNA"/>
</dbReference>
<keyword evidence="2 4" id="KW-0012">Acyltransferase</keyword>
<sequence>MNQVTHQDRSSLDNPVWAALTTRQTALGYATSTAARYFPDIAPFAGVAHTAPDALLELATLVVPGGYALILNVEPLPPMEGLRAEHLFLIRQMVDEHSPSSGTGHDVIRLGASDASDMLELARATQPGPFGARTHEMGNYIGIRDNGRLVAMAGERMRLDGFTEISAVCVEEGYRGRGFAAHLMNALRREMRERGETPFLHVRDDNASAIGLYQRLGFETRKVFHLYRVAR</sequence>
<dbReference type="Pfam" id="PF08445">
    <property type="entry name" value="FR47"/>
    <property type="match status" value="1"/>
</dbReference>
<dbReference type="InterPro" id="IPR016181">
    <property type="entry name" value="Acyl_CoA_acyltransferase"/>
</dbReference>
<keyword evidence="1 4" id="KW-0808">Transferase</keyword>
<evidence type="ECO:0000256" key="2">
    <source>
        <dbReference type="ARBA" id="ARBA00023315"/>
    </source>
</evidence>
<evidence type="ECO:0000259" key="3">
    <source>
        <dbReference type="PROSITE" id="PS51186"/>
    </source>
</evidence>
<protein>
    <submittedName>
        <fullName evidence="4">Mycothiol acetyltransferase</fullName>
        <ecNumber evidence="4">2.3.1.189</ecNumber>
    </submittedName>
</protein>
<feature type="domain" description="N-acetyltransferase" evidence="3">
    <location>
        <begin position="106"/>
        <end position="231"/>
    </location>
</feature>
<dbReference type="AlphaFoldDB" id="A0A679JCZ1"/>
<evidence type="ECO:0000256" key="1">
    <source>
        <dbReference type="ARBA" id="ARBA00022679"/>
    </source>
</evidence>
<dbReference type="InterPro" id="IPR000182">
    <property type="entry name" value="GNAT_dom"/>
</dbReference>
<dbReference type="InterPro" id="IPR013653">
    <property type="entry name" value="GCN5-like_dom"/>
</dbReference>
<dbReference type="SUPFAM" id="SSF55729">
    <property type="entry name" value="Acyl-CoA N-acyltransferases (Nat)"/>
    <property type="match status" value="1"/>
</dbReference>
<dbReference type="PROSITE" id="PS51186">
    <property type="entry name" value="GNAT"/>
    <property type="match status" value="1"/>
</dbReference>
<dbReference type="PANTHER" id="PTHR43420">
    <property type="entry name" value="ACETYLTRANSFERASE"/>
    <property type="match status" value="1"/>
</dbReference>